<evidence type="ECO:0000256" key="1">
    <source>
        <dbReference type="SAM" id="SignalP"/>
    </source>
</evidence>
<feature type="signal peptide" evidence="1">
    <location>
        <begin position="1"/>
        <end position="20"/>
    </location>
</feature>
<dbReference type="OrthoDB" id="3788596at2759"/>
<dbReference type="KEGG" id="pno:SNOG_15950"/>
<dbReference type="AlphaFoldDB" id="A0A7U2EZA0"/>
<protein>
    <submittedName>
        <fullName evidence="2">Uncharacterized protein</fullName>
    </submittedName>
</protein>
<accession>A0A7U2EZA0</accession>
<dbReference type="EMBL" id="CP069027">
    <property type="protein sequence ID" value="QRC95800.1"/>
    <property type="molecule type" value="Genomic_DNA"/>
</dbReference>
<sequence>MWSSPIATFSSLILIASVLATCLGMPQAASTSTAVPTASPIPWSTKIEAFETYVLEQPDQNASKGFGRGPFLRKTFDDGACLQIGLYDWDCNHEIPYKMRGIAKWLHDNISRDTDPIWDTYRYYVYGYYADPEDGWNFYGASRLSFGACGNRGPQSSCGVTYCVDQNGTTVGQPELVPEGQTPWMDPNDRNRLCPWLRHNKSAG</sequence>
<keyword evidence="3" id="KW-1185">Reference proteome</keyword>
<evidence type="ECO:0000313" key="3">
    <source>
        <dbReference type="Proteomes" id="UP000663193"/>
    </source>
</evidence>
<dbReference type="Proteomes" id="UP000663193">
    <property type="component" value="Chromosome 5"/>
</dbReference>
<feature type="chain" id="PRO_5034404331" evidence="1">
    <location>
        <begin position="21"/>
        <end position="204"/>
    </location>
</feature>
<name>A0A7U2EZA0_PHANO</name>
<keyword evidence="1" id="KW-0732">Signal</keyword>
<reference evidence="3" key="1">
    <citation type="journal article" date="2021" name="BMC Genomics">
        <title>Chromosome-level genome assembly and manually-curated proteome of model necrotroph Parastagonospora nodorum Sn15 reveals a genome-wide trove of candidate effector homologs, and redundancy of virulence-related functions within an accessory chromosome.</title>
        <authorList>
            <person name="Bertazzoni S."/>
            <person name="Jones D.A.B."/>
            <person name="Phan H.T."/>
            <person name="Tan K.-C."/>
            <person name="Hane J.K."/>
        </authorList>
    </citation>
    <scope>NUCLEOTIDE SEQUENCE [LARGE SCALE GENOMIC DNA]</scope>
    <source>
        <strain evidence="3">SN15 / ATCC MYA-4574 / FGSC 10173)</strain>
    </source>
</reference>
<evidence type="ECO:0000313" key="2">
    <source>
        <dbReference type="EMBL" id="QRC95800.1"/>
    </source>
</evidence>
<organism evidence="2 3">
    <name type="scientific">Phaeosphaeria nodorum (strain SN15 / ATCC MYA-4574 / FGSC 10173)</name>
    <name type="common">Glume blotch fungus</name>
    <name type="synonym">Parastagonospora nodorum</name>
    <dbReference type="NCBI Taxonomy" id="321614"/>
    <lineage>
        <taxon>Eukaryota</taxon>
        <taxon>Fungi</taxon>
        <taxon>Dikarya</taxon>
        <taxon>Ascomycota</taxon>
        <taxon>Pezizomycotina</taxon>
        <taxon>Dothideomycetes</taxon>
        <taxon>Pleosporomycetidae</taxon>
        <taxon>Pleosporales</taxon>
        <taxon>Pleosporineae</taxon>
        <taxon>Phaeosphaeriaceae</taxon>
        <taxon>Parastagonospora</taxon>
    </lineage>
</organism>
<dbReference type="VEuPathDB" id="FungiDB:JI435_159500"/>
<proteinExistence type="predicted"/>
<dbReference type="RefSeq" id="XP_001806081.1">
    <property type="nucleotide sequence ID" value="XM_001806029.1"/>
</dbReference>
<gene>
    <name evidence="2" type="ORF">JI435_159500</name>
</gene>